<dbReference type="InterPro" id="IPR047218">
    <property type="entry name" value="YocR/YhdH-like"/>
</dbReference>
<sequence length="460" mass="48780">MASMKTGSRSSWSGKWAFILAAAASAVGLGNMWRFPYLAAKYGGGTFLITYLVLVFTFGVSLLLLETAIGRKTGLSAIGAFRHFGKKFMFIGVLASVVPFIIVPYYCIIGGWVTKYAFAYIAAGPAAMADGGTFFSSFITDGVDSSIFMLIFMAAAFIIVARGVKGGIEKANLILMPALIVMAIAIAIFTLTLPGALDGAAYYLKPDLSKFSPELVIGALGQMFYSLSLAMGIMITYGSYLEKKASLTQSVTRIGCFDLGVSFLAGLMIVPAAFVAMGSGDAVAQNSGPSLMFIILPEVFADMGQVATIVGFVFFLLVFFAALTSAISLTETCVSIIQDGAGFSRRKSLVITVVFIVVAGLIINSGYNVLSFIQPLGEGSSLLDFADFISNSVIMPIVALLTCVFVGWIIKPKTIIDEVRISAPFKAAKAWSVMVKYVAPVLVVVILVTALAQSLGIMKF</sequence>
<evidence type="ECO:0000313" key="8">
    <source>
        <dbReference type="EMBL" id="KAB1640441.1"/>
    </source>
</evidence>
<dbReference type="PRINTS" id="PR00176">
    <property type="entry name" value="NANEUSMPORT"/>
</dbReference>
<feature type="transmembrane region" description="Helical" evidence="7">
    <location>
        <begin position="90"/>
        <end position="114"/>
    </location>
</feature>
<dbReference type="SUPFAM" id="SSF161070">
    <property type="entry name" value="SNF-like"/>
    <property type="match status" value="1"/>
</dbReference>
<evidence type="ECO:0000256" key="6">
    <source>
        <dbReference type="RuleBase" id="RU003732"/>
    </source>
</evidence>
<evidence type="ECO:0000256" key="2">
    <source>
        <dbReference type="ARBA" id="ARBA00022448"/>
    </source>
</evidence>
<dbReference type="Proteomes" id="UP000468668">
    <property type="component" value="Unassembled WGS sequence"/>
</dbReference>
<comment type="subcellular location">
    <subcellularLocation>
        <location evidence="1">Membrane</location>
        <topology evidence="1">Multi-pass membrane protein</topology>
    </subcellularLocation>
</comment>
<evidence type="ECO:0000256" key="1">
    <source>
        <dbReference type="ARBA" id="ARBA00004141"/>
    </source>
</evidence>
<dbReference type="CDD" id="cd10336">
    <property type="entry name" value="SLC6sbd_Tyt1-Like"/>
    <property type="match status" value="1"/>
</dbReference>
<name>A0A6N6NS24_9ACTN</name>
<dbReference type="InterPro" id="IPR037272">
    <property type="entry name" value="SNS_sf"/>
</dbReference>
<accession>A0A6N6NS24</accession>
<dbReference type="GeneID" id="98657984"/>
<dbReference type="PROSITE" id="PS00610">
    <property type="entry name" value="NA_NEUROTRAN_SYMP_1"/>
    <property type="match status" value="1"/>
</dbReference>
<keyword evidence="4 7" id="KW-1133">Transmembrane helix</keyword>
<dbReference type="EMBL" id="WAJR01000012">
    <property type="protein sequence ID" value="KAB1640441.1"/>
    <property type="molecule type" value="Genomic_DNA"/>
</dbReference>
<keyword evidence="2 6" id="KW-0813">Transport</keyword>
<protein>
    <recommendedName>
        <fullName evidence="6">Transporter</fullName>
    </recommendedName>
</protein>
<feature type="transmembrane region" description="Helical" evidence="7">
    <location>
        <begin position="215"/>
        <end position="235"/>
    </location>
</feature>
<evidence type="ECO:0000256" key="4">
    <source>
        <dbReference type="ARBA" id="ARBA00022989"/>
    </source>
</evidence>
<evidence type="ECO:0000313" key="9">
    <source>
        <dbReference type="Proteomes" id="UP000468668"/>
    </source>
</evidence>
<dbReference type="PANTHER" id="PTHR42948:SF1">
    <property type="entry name" value="TRANSPORTER"/>
    <property type="match status" value="1"/>
</dbReference>
<keyword evidence="5 7" id="KW-0472">Membrane</keyword>
<dbReference type="OrthoDB" id="9762833at2"/>
<feature type="transmembrane region" description="Helical" evidence="7">
    <location>
        <begin position="256"/>
        <end position="277"/>
    </location>
</feature>
<proteinExistence type="inferred from homology"/>
<dbReference type="PROSITE" id="PS50267">
    <property type="entry name" value="NA_NEUROTRAN_SYMP_3"/>
    <property type="match status" value="1"/>
</dbReference>
<organism evidence="8 9">
    <name type="scientific">Ellagibacter isourolithinifaciens</name>
    <dbReference type="NCBI Taxonomy" id="2137581"/>
    <lineage>
        <taxon>Bacteria</taxon>
        <taxon>Bacillati</taxon>
        <taxon>Actinomycetota</taxon>
        <taxon>Coriobacteriia</taxon>
        <taxon>Eggerthellales</taxon>
        <taxon>Eggerthellaceae</taxon>
        <taxon>Ellagibacter</taxon>
    </lineage>
</organism>
<evidence type="ECO:0000256" key="7">
    <source>
        <dbReference type="SAM" id="Phobius"/>
    </source>
</evidence>
<gene>
    <name evidence="8" type="ORF">F8C90_06150</name>
</gene>
<comment type="similarity">
    <text evidence="6">Belongs to the sodium:neurotransmitter symporter (SNF) (TC 2.A.22) family.</text>
</comment>
<reference evidence="8 9" key="1">
    <citation type="submission" date="2019-09" db="EMBL/GenBank/DDBJ databases">
        <title>Whole genome shotgun sequencing (WGS) of Ellagibacter isourolithinifaciens DSM 104140(T) and Adlercreutzia muris DSM 29508(T).</title>
        <authorList>
            <person name="Stoll D.A."/>
            <person name="Danylec N."/>
            <person name="Huch M."/>
        </authorList>
    </citation>
    <scope>NUCLEOTIDE SEQUENCE [LARGE SCALE GENOMIC DNA]</scope>
    <source>
        <strain evidence="8 9">DSM 104140</strain>
    </source>
</reference>
<evidence type="ECO:0000256" key="5">
    <source>
        <dbReference type="ARBA" id="ARBA00023136"/>
    </source>
</evidence>
<dbReference type="GO" id="GO:0015293">
    <property type="term" value="F:symporter activity"/>
    <property type="evidence" value="ECO:0007669"/>
    <property type="project" value="UniProtKB-KW"/>
</dbReference>
<feature type="transmembrane region" description="Helical" evidence="7">
    <location>
        <begin position="48"/>
        <end position="69"/>
    </location>
</feature>
<feature type="transmembrane region" description="Helical" evidence="7">
    <location>
        <begin position="306"/>
        <end position="329"/>
    </location>
</feature>
<keyword evidence="6" id="KW-0769">Symport</keyword>
<feature type="transmembrane region" description="Helical" evidence="7">
    <location>
        <begin position="393"/>
        <end position="410"/>
    </location>
</feature>
<feature type="transmembrane region" description="Helical" evidence="7">
    <location>
        <begin position="349"/>
        <end position="373"/>
    </location>
</feature>
<dbReference type="RefSeq" id="WP_158049577.1">
    <property type="nucleotide sequence ID" value="NZ_DAWAFB010000026.1"/>
</dbReference>
<dbReference type="PANTHER" id="PTHR42948">
    <property type="entry name" value="TRANSPORTER"/>
    <property type="match status" value="1"/>
</dbReference>
<dbReference type="GO" id="GO:0016020">
    <property type="term" value="C:membrane"/>
    <property type="evidence" value="ECO:0007669"/>
    <property type="project" value="UniProtKB-SubCell"/>
</dbReference>
<dbReference type="AlphaFoldDB" id="A0A6N6NS24"/>
<evidence type="ECO:0000256" key="3">
    <source>
        <dbReference type="ARBA" id="ARBA00022692"/>
    </source>
</evidence>
<comment type="caution">
    <text evidence="8">The sequence shown here is derived from an EMBL/GenBank/DDBJ whole genome shotgun (WGS) entry which is preliminary data.</text>
</comment>
<feature type="transmembrane region" description="Helical" evidence="7">
    <location>
        <begin position="173"/>
        <end position="195"/>
    </location>
</feature>
<dbReference type="Pfam" id="PF00209">
    <property type="entry name" value="SNF"/>
    <property type="match status" value="2"/>
</dbReference>
<dbReference type="NCBIfam" id="NF037979">
    <property type="entry name" value="Na_transp"/>
    <property type="match status" value="1"/>
</dbReference>
<dbReference type="InterPro" id="IPR000175">
    <property type="entry name" value="Na/ntran_symport"/>
</dbReference>
<feature type="transmembrane region" description="Helical" evidence="7">
    <location>
        <begin position="134"/>
        <end position="161"/>
    </location>
</feature>
<keyword evidence="3 6" id="KW-0812">Transmembrane</keyword>
<keyword evidence="9" id="KW-1185">Reference proteome</keyword>
<feature type="transmembrane region" description="Helical" evidence="7">
    <location>
        <begin position="431"/>
        <end position="452"/>
    </location>
</feature>